<keyword evidence="7" id="KW-0378">Hydrolase</keyword>
<evidence type="ECO:0000256" key="5">
    <source>
        <dbReference type="SAM" id="Phobius"/>
    </source>
</evidence>
<dbReference type="EMBL" id="LWMN01000002">
    <property type="protein sequence ID" value="OAQ56764.1"/>
    <property type="molecule type" value="Genomic_DNA"/>
</dbReference>
<proteinExistence type="predicted"/>
<protein>
    <submittedName>
        <fullName evidence="7">Hydrolase</fullName>
    </submittedName>
</protein>
<keyword evidence="5" id="KW-1133">Transmembrane helix</keyword>
<evidence type="ECO:0000313" key="8">
    <source>
        <dbReference type="EMBL" id="OAQ56764.1"/>
    </source>
</evidence>
<sequence>MEQKQKKILGVTAGITVLISIFSLFLIIHATSNEKSASSTTAEQSTESQPAAVNSDDKKLSEAQQLVKSYHYDEAIKQLADAHSDEAKAFLQTIKKEKEQLVKWDDPTKISHLFFHSLIVDPAKAFQSQQAQGYKEYMVTIPEFNKTIEQLYKNNYVLVNLPDLVTIDDQGNVSFVGVSLPKDKKPLVLSEDDVSYYEYMKDSGFPDKLVIDKDKVKNVYVNNKKEQIGDFDMVPLIDTFVEEHPDFSYQGAKGTLALTGYNGVLGYRTSKSEYGDNEKTNTEIKKAKKVAEQLKKDGWTFASHTWGHLNMTNASLEDVKRDNELWQNEVAPILGKTTMLIYPFGADISDWHDYTAENQKFDYLKSQGFSIFCNVDASTPSWGQLGANYYRQARINIDGIRFESELSGQNNVLEQFINVPSVVDKQARGLS</sequence>
<dbReference type="PATRIC" id="fig|417368.6.peg.1870"/>
<dbReference type="InterPro" id="IPR002509">
    <property type="entry name" value="NODB_dom"/>
</dbReference>
<dbReference type="PANTHER" id="PTHR34216:SF3">
    <property type="entry name" value="POLY-BETA-1,6-N-ACETYL-D-GLUCOSAMINE N-DEACETYLASE"/>
    <property type="match status" value="1"/>
</dbReference>
<feature type="domain" description="NodB homology" evidence="6">
    <location>
        <begin position="283"/>
        <end position="348"/>
    </location>
</feature>
<dbReference type="PANTHER" id="PTHR34216">
    <property type="match status" value="1"/>
</dbReference>
<dbReference type="Pfam" id="PF01522">
    <property type="entry name" value="Polysacc_deac_1"/>
    <property type="match status" value="1"/>
</dbReference>
<evidence type="ECO:0000313" key="7">
    <source>
        <dbReference type="EMBL" id="GEK36933.1"/>
    </source>
</evidence>
<dbReference type="Proteomes" id="UP000321361">
    <property type="component" value="Unassembled WGS sequence"/>
</dbReference>
<keyword evidence="5" id="KW-0812">Transmembrane</keyword>
<comment type="caution">
    <text evidence="8">The sequence shown here is derived from an EMBL/GenBank/DDBJ whole genome shotgun (WGS) entry which is preliminary data.</text>
</comment>
<gene>
    <name evidence="8" type="ORF">A6E74_11560</name>
    <name evidence="7" type="ORF">ETH01_12200</name>
</gene>
<dbReference type="AlphaFoldDB" id="A0A179EU79"/>
<dbReference type="GO" id="GO:0005975">
    <property type="term" value="P:carbohydrate metabolic process"/>
    <property type="evidence" value="ECO:0007669"/>
    <property type="project" value="InterPro"/>
</dbReference>
<feature type="transmembrane region" description="Helical" evidence="5">
    <location>
        <begin position="7"/>
        <end position="28"/>
    </location>
</feature>
<dbReference type="GO" id="GO:0005576">
    <property type="term" value="C:extracellular region"/>
    <property type="evidence" value="ECO:0007669"/>
    <property type="project" value="UniProtKB-SubCell"/>
</dbReference>
<name>A0A179EU79_ENTTH</name>
<evidence type="ECO:0000313" key="10">
    <source>
        <dbReference type="Proteomes" id="UP000321361"/>
    </source>
</evidence>
<keyword evidence="2" id="KW-0732">Signal</keyword>
<feature type="region of interest" description="Disordered" evidence="4">
    <location>
        <begin position="36"/>
        <end position="57"/>
    </location>
</feature>
<dbReference type="Gene3D" id="3.20.20.370">
    <property type="entry name" value="Glycoside hydrolase/deacetylase"/>
    <property type="match status" value="1"/>
</dbReference>
<dbReference type="KEGG" id="eth:CK496_01630"/>
<dbReference type="RefSeq" id="WP_067481456.1">
    <property type="nucleotide sequence ID" value="NZ_BJUG01000005.1"/>
</dbReference>
<keyword evidence="3" id="KW-0175">Coiled coil</keyword>
<evidence type="ECO:0000256" key="2">
    <source>
        <dbReference type="ARBA" id="ARBA00022729"/>
    </source>
</evidence>
<comment type="subcellular location">
    <subcellularLocation>
        <location evidence="1">Secreted</location>
    </subcellularLocation>
</comment>
<evidence type="ECO:0000313" key="9">
    <source>
        <dbReference type="Proteomes" id="UP000078516"/>
    </source>
</evidence>
<evidence type="ECO:0000256" key="4">
    <source>
        <dbReference type="SAM" id="MobiDB-lite"/>
    </source>
</evidence>
<feature type="coiled-coil region" evidence="3">
    <location>
        <begin position="277"/>
        <end position="329"/>
    </location>
</feature>
<dbReference type="GO" id="GO:0016810">
    <property type="term" value="F:hydrolase activity, acting on carbon-nitrogen (but not peptide) bonds"/>
    <property type="evidence" value="ECO:0007669"/>
    <property type="project" value="InterPro"/>
</dbReference>
<dbReference type="InterPro" id="IPR011330">
    <property type="entry name" value="Glyco_hydro/deAcase_b/a-brl"/>
</dbReference>
<dbReference type="EMBL" id="BJUG01000005">
    <property type="protein sequence ID" value="GEK36933.1"/>
    <property type="molecule type" value="Genomic_DNA"/>
</dbReference>
<feature type="compositionally biased region" description="Low complexity" evidence="4">
    <location>
        <begin position="36"/>
        <end position="49"/>
    </location>
</feature>
<reference evidence="7 10" key="2">
    <citation type="submission" date="2019-07" db="EMBL/GenBank/DDBJ databases">
        <title>Whole genome shotgun sequence of Enterococcus thailandicus NBRC 101867.</title>
        <authorList>
            <person name="Hosoyama A."/>
            <person name="Uohara A."/>
            <person name="Ohji S."/>
            <person name="Ichikawa N."/>
        </authorList>
    </citation>
    <scope>NUCLEOTIDE SEQUENCE [LARGE SCALE GENOMIC DNA]</scope>
    <source>
        <strain evidence="7 10">NBRC 101867</strain>
    </source>
</reference>
<evidence type="ECO:0000259" key="6">
    <source>
        <dbReference type="Pfam" id="PF01522"/>
    </source>
</evidence>
<evidence type="ECO:0000256" key="3">
    <source>
        <dbReference type="SAM" id="Coils"/>
    </source>
</evidence>
<organism evidence="8 9">
    <name type="scientific">Enterococcus thailandicus</name>
    <dbReference type="NCBI Taxonomy" id="417368"/>
    <lineage>
        <taxon>Bacteria</taxon>
        <taxon>Bacillati</taxon>
        <taxon>Bacillota</taxon>
        <taxon>Bacilli</taxon>
        <taxon>Lactobacillales</taxon>
        <taxon>Enterococcaceae</taxon>
        <taxon>Enterococcus</taxon>
    </lineage>
</organism>
<dbReference type="Proteomes" id="UP000078516">
    <property type="component" value="Unassembled WGS sequence"/>
</dbReference>
<dbReference type="OrthoDB" id="3722973at2"/>
<keyword evidence="9" id="KW-1185">Reference proteome</keyword>
<dbReference type="GeneID" id="77486336"/>
<keyword evidence="5" id="KW-0472">Membrane</keyword>
<evidence type="ECO:0000256" key="1">
    <source>
        <dbReference type="ARBA" id="ARBA00004613"/>
    </source>
</evidence>
<dbReference type="SUPFAM" id="SSF88713">
    <property type="entry name" value="Glycoside hydrolase/deacetylase"/>
    <property type="match status" value="1"/>
</dbReference>
<reference evidence="8 9" key="1">
    <citation type="submission" date="2016-04" db="EMBL/GenBank/DDBJ databases">
        <title>Draft genome of an Enterococcus thailandicus strain isolated from bovine feces.</title>
        <authorList>
            <person name="Beukers A.G."/>
            <person name="Zaheer R."/>
            <person name="Goji N."/>
            <person name="Cook S.R."/>
            <person name="Amoako K."/>
            <person name="Chaves A.V."/>
            <person name="Ward M.P."/>
            <person name="Mcallister T.A."/>
        </authorList>
    </citation>
    <scope>NUCLEOTIDE SEQUENCE [LARGE SCALE GENOMIC DNA]</scope>
    <source>
        <strain evidence="8 9">F0711D 46</strain>
    </source>
</reference>
<accession>A0A179EU79</accession>
<dbReference type="InterPro" id="IPR051398">
    <property type="entry name" value="Polysacch_Deacetylase"/>
</dbReference>